<reference evidence="2 3" key="1">
    <citation type="journal article" date="2016" name="Nat. Commun.">
        <title>Thousands of microbial genomes shed light on interconnected biogeochemical processes in an aquifer system.</title>
        <authorList>
            <person name="Anantharaman K."/>
            <person name="Brown C.T."/>
            <person name="Hug L.A."/>
            <person name="Sharon I."/>
            <person name="Castelle C.J."/>
            <person name="Probst A.J."/>
            <person name="Thomas B.C."/>
            <person name="Singh A."/>
            <person name="Wilkins M.J."/>
            <person name="Karaoz U."/>
            <person name="Brodie E.L."/>
            <person name="Williams K.H."/>
            <person name="Hubbard S.S."/>
            <person name="Banfield J.F."/>
        </authorList>
    </citation>
    <scope>NUCLEOTIDE SEQUENCE [LARGE SCALE GENOMIC DNA]</scope>
</reference>
<feature type="domain" description="Transketolase-like pyrimidine-binding" evidence="1">
    <location>
        <begin position="8"/>
        <end position="176"/>
    </location>
</feature>
<dbReference type="PANTHER" id="PTHR43825">
    <property type="entry name" value="PYRUVATE DEHYDROGENASE E1 COMPONENT"/>
    <property type="match status" value="1"/>
</dbReference>
<dbReference type="Proteomes" id="UP000176633">
    <property type="component" value="Unassembled WGS sequence"/>
</dbReference>
<dbReference type="Pfam" id="PF02780">
    <property type="entry name" value="Transketolase_C"/>
    <property type="match status" value="1"/>
</dbReference>
<dbReference type="SUPFAM" id="SSF52922">
    <property type="entry name" value="TK C-terminal domain-like"/>
    <property type="match status" value="1"/>
</dbReference>
<protein>
    <submittedName>
        <fullName evidence="2">Transketolase</fullName>
    </submittedName>
</protein>
<dbReference type="InterPro" id="IPR009014">
    <property type="entry name" value="Transketo_C/PFOR_II"/>
</dbReference>
<evidence type="ECO:0000259" key="1">
    <source>
        <dbReference type="SMART" id="SM00861"/>
    </source>
</evidence>
<dbReference type="InterPro" id="IPR051157">
    <property type="entry name" value="PDH/Transketolase"/>
</dbReference>
<dbReference type="InterPro" id="IPR033248">
    <property type="entry name" value="Transketolase_C"/>
</dbReference>
<dbReference type="PANTHER" id="PTHR43825:SF1">
    <property type="entry name" value="TRANSKETOLASE-LIKE PYRIMIDINE-BINDING DOMAIN-CONTAINING PROTEIN"/>
    <property type="match status" value="1"/>
</dbReference>
<dbReference type="SUPFAM" id="SSF52518">
    <property type="entry name" value="Thiamin diphosphate-binding fold (THDP-binding)"/>
    <property type="match status" value="1"/>
</dbReference>
<organism evidence="2 3">
    <name type="scientific">Candidatus Jorgensenbacteria bacterium RIFCSPLOWO2_12_FULL_42_11</name>
    <dbReference type="NCBI Taxonomy" id="1798473"/>
    <lineage>
        <taxon>Bacteria</taxon>
        <taxon>Candidatus Joergenseniibacteriota</taxon>
    </lineage>
</organism>
<accession>A0A1F6C3Y8</accession>
<dbReference type="Gene3D" id="3.40.50.970">
    <property type="match status" value="1"/>
</dbReference>
<dbReference type="InterPro" id="IPR029061">
    <property type="entry name" value="THDP-binding"/>
</dbReference>
<dbReference type="Pfam" id="PF02779">
    <property type="entry name" value="Transket_pyr"/>
    <property type="match status" value="1"/>
</dbReference>
<evidence type="ECO:0000313" key="2">
    <source>
        <dbReference type="EMBL" id="OGG43788.1"/>
    </source>
</evidence>
<name>A0A1F6C3Y8_9BACT</name>
<sequence>MNSDPTIKTMRDVLIEAIYKKMALDERVFFLSADFGAPALDKLRKDFGDRFINVGIAEQNLVNIATGLALEDCIVYAYAIAPFLTMRAYEQIRLSLSISAQVKPVNVNLIGVGGGLSYDVAGPTHHCLEDISLMRLLPNMTVFSPSDWKLAENFFDYSFDKKTPKYFRLDGKPVSLIYDKVGDLDFEKGFYELVNGDRTCLVSTGYLTHRALKAAKETPGVGLIDVFMLKPLDEKRLFETLKKYANVITLEEAFVNNGGLDCLISKILSDNQSGIKLKRMGVNDKHVFELGSRNYLHMLNNLDDESIIKTIKEFSF</sequence>
<gene>
    <name evidence="2" type="ORF">A3G50_00420</name>
</gene>
<comment type="caution">
    <text evidence="2">The sequence shown here is derived from an EMBL/GenBank/DDBJ whole genome shotgun (WGS) entry which is preliminary data.</text>
</comment>
<dbReference type="SMART" id="SM00861">
    <property type="entry name" value="Transket_pyr"/>
    <property type="match status" value="1"/>
</dbReference>
<dbReference type="STRING" id="1798473.A3G50_00420"/>
<dbReference type="Gene3D" id="3.40.50.920">
    <property type="match status" value="1"/>
</dbReference>
<dbReference type="AlphaFoldDB" id="A0A1F6C3Y8"/>
<proteinExistence type="predicted"/>
<dbReference type="EMBL" id="MFKM01000005">
    <property type="protein sequence ID" value="OGG43788.1"/>
    <property type="molecule type" value="Genomic_DNA"/>
</dbReference>
<dbReference type="CDD" id="cd07033">
    <property type="entry name" value="TPP_PYR_DXS_TK_like"/>
    <property type="match status" value="1"/>
</dbReference>
<evidence type="ECO:0000313" key="3">
    <source>
        <dbReference type="Proteomes" id="UP000176633"/>
    </source>
</evidence>
<dbReference type="InterPro" id="IPR005475">
    <property type="entry name" value="Transketolase-like_Pyr-bd"/>
</dbReference>